<gene>
    <name evidence="1" type="ORF">POPTR_008G020551v4</name>
</gene>
<keyword evidence="2" id="KW-1185">Reference proteome</keyword>
<reference evidence="1 2" key="1">
    <citation type="journal article" date="2006" name="Science">
        <title>The genome of black cottonwood, Populus trichocarpa (Torr. &amp; Gray).</title>
        <authorList>
            <person name="Tuskan G.A."/>
            <person name="Difazio S."/>
            <person name="Jansson S."/>
            <person name="Bohlmann J."/>
            <person name="Grigoriev I."/>
            <person name="Hellsten U."/>
            <person name="Putnam N."/>
            <person name="Ralph S."/>
            <person name="Rombauts S."/>
            <person name="Salamov A."/>
            <person name="Schein J."/>
            <person name="Sterck L."/>
            <person name="Aerts A."/>
            <person name="Bhalerao R.R."/>
            <person name="Bhalerao R.P."/>
            <person name="Blaudez D."/>
            <person name="Boerjan W."/>
            <person name="Brun A."/>
            <person name="Brunner A."/>
            <person name="Busov V."/>
            <person name="Campbell M."/>
            <person name="Carlson J."/>
            <person name="Chalot M."/>
            <person name="Chapman J."/>
            <person name="Chen G.L."/>
            <person name="Cooper D."/>
            <person name="Coutinho P.M."/>
            <person name="Couturier J."/>
            <person name="Covert S."/>
            <person name="Cronk Q."/>
            <person name="Cunningham R."/>
            <person name="Davis J."/>
            <person name="Degroeve S."/>
            <person name="Dejardin A."/>
            <person name="Depamphilis C."/>
            <person name="Detter J."/>
            <person name="Dirks B."/>
            <person name="Dubchak I."/>
            <person name="Duplessis S."/>
            <person name="Ehlting J."/>
            <person name="Ellis B."/>
            <person name="Gendler K."/>
            <person name="Goodstein D."/>
            <person name="Gribskov M."/>
            <person name="Grimwood J."/>
            <person name="Groover A."/>
            <person name="Gunter L."/>
            <person name="Hamberger B."/>
            <person name="Heinze B."/>
            <person name="Helariutta Y."/>
            <person name="Henrissat B."/>
            <person name="Holligan D."/>
            <person name="Holt R."/>
            <person name="Huang W."/>
            <person name="Islam-Faridi N."/>
            <person name="Jones S."/>
            <person name="Jones-Rhoades M."/>
            <person name="Jorgensen R."/>
            <person name="Joshi C."/>
            <person name="Kangasjarvi J."/>
            <person name="Karlsson J."/>
            <person name="Kelleher C."/>
            <person name="Kirkpatrick R."/>
            <person name="Kirst M."/>
            <person name="Kohler A."/>
            <person name="Kalluri U."/>
            <person name="Larimer F."/>
            <person name="Leebens-Mack J."/>
            <person name="Leple J.C."/>
            <person name="Locascio P."/>
            <person name="Lou Y."/>
            <person name="Lucas S."/>
            <person name="Martin F."/>
            <person name="Montanini B."/>
            <person name="Napoli C."/>
            <person name="Nelson D.R."/>
            <person name="Nelson C."/>
            <person name="Nieminen K."/>
            <person name="Nilsson O."/>
            <person name="Pereda V."/>
            <person name="Peter G."/>
            <person name="Philippe R."/>
            <person name="Pilate G."/>
            <person name="Poliakov A."/>
            <person name="Razumovskaya J."/>
            <person name="Richardson P."/>
            <person name="Rinaldi C."/>
            <person name="Ritland K."/>
            <person name="Rouze P."/>
            <person name="Ryaboy D."/>
            <person name="Schmutz J."/>
            <person name="Schrader J."/>
            <person name="Segerman B."/>
            <person name="Shin H."/>
            <person name="Siddiqui A."/>
            <person name="Sterky F."/>
            <person name="Terry A."/>
            <person name="Tsai C.J."/>
            <person name="Uberbacher E."/>
            <person name="Unneberg P."/>
            <person name="Vahala J."/>
            <person name="Wall K."/>
            <person name="Wessler S."/>
            <person name="Yang G."/>
            <person name="Yin T."/>
            <person name="Douglas C."/>
            <person name="Marra M."/>
            <person name="Sandberg G."/>
            <person name="Van de Peer Y."/>
            <person name="Rokhsar D."/>
        </authorList>
    </citation>
    <scope>NUCLEOTIDE SEQUENCE [LARGE SCALE GENOMIC DNA]</scope>
    <source>
        <strain evidence="2">cv. Nisqually</strain>
    </source>
</reference>
<proteinExistence type="predicted"/>
<dbReference type="EMBL" id="CM009297">
    <property type="protein sequence ID" value="KAI9389238.1"/>
    <property type="molecule type" value="Genomic_DNA"/>
</dbReference>
<sequence>MGSTLTRPPTIFSLLSPLLFITTAQETGQLCFCFSSFSLLDYFSLKSMKQCFLYESLKQEEVSERQWNQRGRPEDTRLKSPTLRNMGGSGH</sequence>
<accession>A0ACC0SJ24</accession>
<evidence type="ECO:0000313" key="2">
    <source>
        <dbReference type="Proteomes" id="UP000006729"/>
    </source>
</evidence>
<protein>
    <submittedName>
        <fullName evidence="1">Uncharacterized protein</fullName>
    </submittedName>
</protein>
<organism evidence="1 2">
    <name type="scientific">Populus trichocarpa</name>
    <name type="common">Western balsam poplar</name>
    <name type="synonym">Populus balsamifera subsp. trichocarpa</name>
    <dbReference type="NCBI Taxonomy" id="3694"/>
    <lineage>
        <taxon>Eukaryota</taxon>
        <taxon>Viridiplantae</taxon>
        <taxon>Streptophyta</taxon>
        <taxon>Embryophyta</taxon>
        <taxon>Tracheophyta</taxon>
        <taxon>Spermatophyta</taxon>
        <taxon>Magnoliopsida</taxon>
        <taxon>eudicotyledons</taxon>
        <taxon>Gunneridae</taxon>
        <taxon>Pentapetalae</taxon>
        <taxon>rosids</taxon>
        <taxon>fabids</taxon>
        <taxon>Malpighiales</taxon>
        <taxon>Salicaceae</taxon>
        <taxon>Saliceae</taxon>
        <taxon>Populus</taxon>
    </lineage>
</organism>
<comment type="caution">
    <text evidence="1">The sequence shown here is derived from an EMBL/GenBank/DDBJ whole genome shotgun (WGS) entry which is preliminary data.</text>
</comment>
<evidence type="ECO:0000313" key="1">
    <source>
        <dbReference type="EMBL" id="KAI9389238.1"/>
    </source>
</evidence>
<dbReference type="Proteomes" id="UP000006729">
    <property type="component" value="Chromosome 8"/>
</dbReference>
<name>A0ACC0SJ24_POPTR</name>